<evidence type="ECO:0000256" key="4">
    <source>
        <dbReference type="ARBA" id="ARBA00022692"/>
    </source>
</evidence>
<protein>
    <submittedName>
        <fullName evidence="12">Membrane protein insertase YidC</fullName>
    </submittedName>
</protein>
<feature type="transmembrane region" description="Helical" evidence="10">
    <location>
        <begin position="129"/>
        <end position="152"/>
    </location>
</feature>
<keyword evidence="7 10" id="KW-0472">Membrane</keyword>
<dbReference type="NCBIfam" id="TIGR03592">
    <property type="entry name" value="yidC_oxa1_cterm"/>
    <property type="match status" value="1"/>
</dbReference>
<dbReference type="Proteomes" id="UP000325462">
    <property type="component" value="Chromosome"/>
</dbReference>
<sequence>MKKWYVTILLLGISLLSGCNYSDTHQRTGLVYQLVVGPMDGLLHYLGLHLNHNYGLAIVIIVCLVRLILMPLMLHNQKQMAITSMKMKELQPKIEPIQQKMKAAATQQLKNEAYQELQQLYQQHQLNPLTTMFGCLPMLIQIPILFGLYATLKWPTSGGILSYPTFMWFHLTSPDSMIAMIAGFMYFVQSWLSARQMPKEQRMMGYVMMIVSPLFILYIAFQSPSALALYWFVNAALLILQAIISQRQTHHIRQSKTM</sequence>
<comment type="subcellular location">
    <subcellularLocation>
        <location evidence="1">Cell membrane</location>
        <topology evidence="1">Multi-pass membrane protein</topology>
    </subcellularLocation>
    <subcellularLocation>
        <location evidence="9">Membrane</location>
        <topology evidence="9">Multi-pass membrane protein</topology>
    </subcellularLocation>
</comment>
<dbReference type="InterPro" id="IPR001708">
    <property type="entry name" value="YidC/ALB3/OXA1/COX18"/>
</dbReference>
<dbReference type="RefSeq" id="WP_002479024.1">
    <property type="nucleotide sequence ID" value="NZ_CP020406.2"/>
</dbReference>
<evidence type="ECO:0000256" key="8">
    <source>
        <dbReference type="ARBA" id="ARBA00023186"/>
    </source>
</evidence>
<feature type="transmembrane region" description="Helical" evidence="10">
    <location>
        <begin position="227"/>
        <end position="244"/>
    </location>
</feature>
<evidence type="ECO:0000256" key="7">
    <source>
        <dbReference type="ARBA" id="ARBA00023136"/>
    </source>
</evidence>
<name>A0ABX6BT34_STALU</name>
<evidence type="ECO:0000256" key="10">
    <source>
        <dbReference type="SAM" id="Phobius"/>
    </source>
</evidence>
<proteinExistence type="inferred from homology"/>
<feature type="domain" description="Membrane insertase YidC/Oxa/ALB C-terminal" evidence="11">
    <location>
        <begin position="54"/>
        <end position="246"/>
    </location>
</feature>
<keyword evidence="3" id="KW-1003">Cell membrane</keyword>
<organism evidence="12 13">
    <name type="scientific">Staphylococcus lugdunensis</name>
    <dbReference type="NCBI Taxonomy" id="28035"/>
    <lineage>
        <taxon>Bacteria</taxon>
        <taxon>Bacillati</taxon>
        <taxon>Bacillota</taxon>
        <taxon>Bacilli</taxon>
        <taxon>Bacillales</taxon>
        <taxon>Staphylococcaceae</taxon>
        <taxon>Staphylococcus</taxon>
    </lineage>
</organism>
<keyword evidence="6 10" id="KW-1133">Transmembrane helix</keyword>
<feature type="transmembrane region" description="Helical" evidence="10">
    <location>
        <begin position="204"/>
        <end position="221"/>
    </location>
</feature>
<keyword evidence="8" id="KW-0143">Chaperone</keyword>
<keyword evidence="4 9" id="KW-0812">Transmembrane</keyword>
<dbReference type="PANTHER" id="PTHR12428">
    <property type="entry name" value="OXA1"/>
    <property type="match status" value="1"/>
</dbReference>
<dbReference type="EMBL" id="CP041722">
    <property type="protein sequence ID" value="QEX37832.1"/>
    <property type="molecule type" value="Genomic_DNA"/>
</dbReference>
<evidence type="ECO:0000256" key="9">
    <source>
        <dbReference type="RuleBase" id="RU003945"/>
    </source>
</evidence>
<evidence type="ECO:0000256" key="1">
    <source>
        <dbReference type="ARBA" id="ARBA00004651"/>
    </source>
</evidence>
<accession>A0ABX6BT34</accession>
<evidence type="ECO:0000259" key="11">
    <source>
        <dbReference type="Pfam" id="PF02096"/>
    </source>
</evidence>
<comment type="similarity">
    <text evidence="9">Belongs to the OXA1/ALB3/YidC family.</text>
</comment>
<keyword evidence="13" id="KW-1185">Reference proteome</keyword>
<dbReference type="CDD" id="cd20070">
    <property type="entry name" value="5TM_YidC_Alb3"/>
    <property type="match status" value="1"/>
</dbReference>
<evidence type="ECO:0000256" key="3">
    <source>
        <dbReference type="ARBA" id="ARBA00022475"/>
    </source>
</evidence>
<dbReference type="InterPro" id="IPR028055">
    <property type="entry name" value="YidC/Oxa/ALB_C"/>
</dbReference>
<gene>
    <name evidence="12" type="primary">yidC</name>
    <name evidence="12" type="ORF">FO454_02425</name>
</gene>
<evidence type="ECO:0000256" key="6">
    <source>
        <dbReference type="ARBA" id="ARBA00022989"/>
    </source>
</evidence>
<dbReference type="PANTHER" id="PTHR12428:SF65">
    <property type="entry name" value="CYTOCHROME C OXIDASE ASSEMBLY PROTEIN COX18, MITOCHONDRIAL"/>
    <property type="match status" value="1"/>
</dbReference>
<evidence type="ECO:0000313" key="12">
    <source>
        <dbReference type="EMBL" id="QEX37832.1"/>
    </source>
</evidence>
<evidence type="ECO:0000256" key="5">
    <source>
        <dbReference type="ARBA" id="ARBA00022927"/>
    </source>
</evidence>
<keyword evidence="2" id="KW-0813">Transport</keyword>
<evidence type="ECO:0000256" key="2">
    <source>
        <dbReference type="ARBA" id="ARBA00022448"/>
    </source>
</evidence>
<dbReference type="Pfam" id="PF02096">
    <property type="entry name" value="60KD_IMP"/>
    <property type="match status" value="1"/>
</dbReference>
<feature type="transmembrane region" description="Helical" evidence="10">
    <location>
        <begin position="172"/>
        <end position="192"/>
    </location>
</feature>
<dbReference type="PROSITE" id="PS51257">
    <property type="entry name" value="PROKAR_LIPOPROTEIN"/>
    <property type="match status" value="1"/>
</dbReference>
<feature type="transmembrane region" description="Helical" evidence="10">
    <location>
        <begin position="54"/>
        <end position="74"/>
    </location>
</feature>
<dbReference type="InterPro" id="IPR047196">
    <property type="entry name" value="YidC_ALB_C"/>
</dbReference>
<keyword evidence="5" id="KW-0653">Protein transport</keyword>
<reference evidence="12 13" key="1">
    <citation type="submission" date="2019-07" db="EMBL/GenBank/DDBJ databases">
        <title>Comparative genome analysis of staphylococcus lugdunensis shows clonal complex-dependent diversity of the putative virulence factor, ess/type vii locus.</title>
        <authorList>
            <person name="Lebeurre J."/>
            <person name="Dahyot S."/>
            <person name="Diene S."/>
            <person name="Paulay A."/>
            <person name="Aubourg M."/>
            <person name="Argemi X."/>
            <person name="Giard J.-C."/>
            <person name="Tournier I."/>
            <person name="Francois P."/>
            <person name="Pestel-Caron M."/>
        </authorList>
    </citation>
    <scope>NUCLEOTIDE SEQUENCE [LARGE SCALE GENOMIC DNA]</scope>
    <source>
        <strain evidence="12 13">SL13</strain>
    </source>
</reference>
<evidence type="ECO:0000313" key="13">
    <source>
        <dbReference type="Proteomes" id="UP000325462"/>
    </source>
</evidence>